<feature type="transmembrane region" description="Helical" evidence="5">
    <location>
        <begin position="438"/>
        <end position="456"/>
    </location>
</feature>
<feature type="transmembrane region" description="Helical" evidence="5">
    <location>
        <begin position="79"/>
        <end position="100"/>
    </location>
</feature>
<accession>A0AAQ4F1F9</accession>
<evidence type="ECO:0000256" key="4">
    <source>
        <dbReference type="ARBA" id="ARBA00023136"/>
    </source>
</evidence>
<name>A0AAQ4F1F9_AMBAM</name>
<feature type="transmembrane region" description="Helical" evidence="5">
    <location>
        <begin position="267"/>
        <end position="286"/>
    </location>
</feature>
<dbReference type="GO" id="GO:0016020">
    <property type="term" value="C:membrane"/>
    <property type="evidence" value="ECO:0007669"/>
    <property type="project" value="UniProtKB-SubCell"/>
</dbReference>
<evidence type="ECO:0000256" key="3">
    <source>
        <dbReference type="ARBA" id="ARBA00022989"/>
    </source>
</evidence>
<dbReference type="InterPro" id="IPR005828">
    <property type="entry name" value="MFS_sugar_transport-like"/>
</dbReference>
<evidence type="ECO:0000256" key="5">
    <source>
        <dbReference type="SAM" id="Phobius"/>
    </source>
</evidence>
<comment type="caution">
    <text evidence="7">The sequence shown here is derived from an EMBL/GenBank/DDBJ whole genome shotgun (WGS) entry which is preliminary data.</text>
</comment>
<sequence>MAMEALRKWKPAARGGTPATPSELSAGLPGGGHVTSCMLVACLASCAAGTTLGYASTAAASIEREPWYTLERRPPDNRWFADLLLLVAAPSSLVSAGLLLDLVGNRTTLLLSAFGLLGSWMTLLFCTNTYSLFMARIMAGVFLGALSSCVGLHVADICPTRCRALFVGLVEVTRSAGILLSYVLGYWCSWEVHAGLCVLPPLLLMCLQSRVLDSPQWLMRHGRMREASAALYRLYGAEVPAEFKLRGSVEIRKAWDGVPASTSARRLALGLLVQLVPCLSCAQLILLRAVQVMEALVADKRAAHVAALWLLSGHVVVSAASTSVTWLAGRRHLLLLSAIMVAACITTLRPLDHLAFSTWSREAAPEETNWPGVGAVGLLLTSYSLGLGHVPALLVAEMLPDQVRAVGAAGAWTARWLLAFMLVHLDAWALAAARYGDSVLFCVVLVFAAAVVFALVPETEGCSLASIQGH</sequence>
<dbReference type="AlphaFoldDB" id="A0AAQ4F1F9"/>
<keyword evidence="3 5" id="KW-1133">Transmembrane helix</keyword>
<evidence type="ECO:0000259" key="6">
    <source>
        <dbReference type="PROSITE" id="PS50850"/>
    </source>
</evidence>
<keyword evidence="2 5" id="KW-0812">Transmembrane</keyword>
<evidence type="ECO:0000256" key="2">
    <source>
        <dbReference type="ARBA" id="ARBA00022692"/>
    </source>
</evidence>
<evidence type="ECO:0000313" key="8">
    <source>
        <dbReference type="Proteomes" id="UP001321473"/>
    </source>
</evidence>
<gene>
    <name evidence="7" type="ORF">V5799_017674</name>
</gene>
<keyword evidence="8" id="KW-1185">Reference proteome</keyword>
<evidence type="ECO:0000256" key="1">
    <source>
        <dbReference type="ARBA" id="ARBA00004141"/>
    </source>
</evidence>
<proteinExistence type="predicted"/>
<dbReference type="PANTHER" id="PTHR48021:SF1">
    <property type="entry name" value="GH07001P-RELATED"/>
    <property type="match status" value="1"/>
</dbReference>
<feature type="transmembrane region" description="Helical" evidence="5">
    <location>
        <begin position="371"/>
        <end position="395"/>
    </location>
</feature>
<feature type="transmembrane region" description="Helical" evidence="5">
    <location>
        <begin position="107"/>
        <end position="125"/>
    </location>
</feature>
<dbReference type="InterPro" id="IPR050549">
    <property type="entry name" value="MFS_Trehalose_Transporter"/>
</dbReference>
<dbReference type="EMBL" id="JARKHS020008200">
    <property type="protein sequence ID" value="KAK8780984.1"/>
    <property type="molecule type" value="Genomic_DNA"/>
</dbReference>
<dbReference type="Proteomes" id="UP001321473">
    <property type="component" value="Unassembled WGS sequence"/>
</dbReference>
<organism evidence="7 8">
    <name type="scientific">Amblyomma americanum</name>
    <name type="common">Lone star tick</name>
    <dbReference type="NCBI Taxonomy" id="6943"/>
    <lineage>
        <taxon>Eukaryota</taxon>
        <taxon>Metazoa</taxon>
        <taxon>Ecdysozoa</taxon>
        <taxon>Arthropoda</taxon>
        <taxon>Chelicerata</taxon>
        <taxon>Arachnida</taxon>
        <taxon>Acari</taxon>
        <taxon>Parasitiformes</taxon>
        <taxon>Ixodida</taxon>
        <taxon>Ixodoidea</taxon>
        <taxon>Ixodidae</taxon>
        <taxon>Amblyomminae</taxon>
        <taxon>Amblyomma</taxon>
    </lineage>
</organism>
<dbReference type="InterPro" id="IPR020846">
    <property type="entry name" value="MFS_dom"/>
</dbReference>
<dbReference type="Pfam" id="PF00083">
    <property type="entry name" value="Sugar_tr"/>
    <property type="match status" value="1"/>
</dbReference>
<feature type="transmembrane region" description="Helical" evidence="5">
    <location>
        <begin position="333"/>
        <end position="351"/>
    </location>
</feature>
<feature type="domain" description="Major facilitator superfamily (MFS) profile" evidence="6">
    <location>
        <begin position="37"/>
        <end position="460"/>
    </location>
</feature>
<dbReference type="Gene3D" id="1.20.1250.20">
    <property type="entry name" value="MFS general substrate transporter like domains"/>
    <property type="match status" value="2"/>
</dbReference>
<reference evidence="7 8" key="1">
    <citation type="journal article" date="2023" name="Arcadia Sci">
        <title>De novo assembly of a long-read Amblyomma americanum tick genome.</title>
        <authorList>
            <person name="Chou S."/>
            <person name="Poskanzer K.E."/>
            <person name="Rollins M."/>
            <person name="Thuy-Boun P.S."/>
        </authorList>
    </citation>
    <scope>NUCLEOTIDE SEQUENCE [LARGE SCALE GENOMIC DNA]</scope>
    <source>
        <strain evidence="7">F_SG_1</strain>
        <tissue evidence="7">Salivary glands</tissue>
    </source>
</reference>
<protein>
    <recommendedName>
        <fullName evidence="6">Major facilitator superfamily (MFS) profile domain-containing protein</fullName>
    </recommendedName>
</protein>
<dbReference type="InterPro" id="IPR036259">
    <property type="entry name" value="MFS_trans_sf"/>
</dbReference>
<dbReference type="PANTHER" id="PTHR48021">
    <property type="match status" value="1"/>
</dbReference>
<keyword evidence="4 5" id="KW-0472">Membrane</keyword>
<evidence type="ECO:0000313" key="7">
    <source>
        <dbReference type="EMBL" id="KAK8780984.1"/>
    </source>
</evidence>
<dbReference type="SUPFAM" id="SSF103473">
    <property type="entry name" value="MFS general substrate transporter"/>
    <property type="match status" value="1"/>
</dbReference>
<dbReference type="PROSITE" id="PS50850">
    <property type="entry name" value="MFS"/>
    <property type="match status" value="1"/>
</dbReference>
<comment type="subcellular location">
    <subcellularLocation>
        <location evidence="1">Membrane</location>
        <topology evidence="1">Multi-pass membrane protein</topology>
    </subcellularLocation>
</comment>
<feature type="transmembrane region" description="Helical" evidence="5">
    <location>
        <begin position="306"/>
        <end position="326"/>
    </location>
</feature>
<dbReference type="GO" id="GO:0022857">
    <property type="term" value="F:transmembrane transporter activity"/>
    <property type="evidence" value="ECO:0007669"/>
    <property type="project" value="InterPro"/>
</dbReference>